<dbReference type="RefSeq" id="WP_091810894.1">
    <property type="nucleotide sequence ID" value="NZ_FMZE01000021.1"/>
</dbReference>
<accession>A0A1G6ZP24</accession>
<dbReference type="Proteomes" id="UP000199494">
    <property type="component" value="Unassembled WGS sequence"/>
</dbReference>
<keyword evidence="1" id="KW-0808">Transferase</keyword>
<name>A0A1G6ZP24_9PSEU</name>
<sequence>MTITMSYATPAALHSALASRARAKSRATGVPQTELINRFYLSRLMARVFTHDPAGWLLKGGQALLVRWPDARHSRDIDLFRTGTDLGSAVETLREAAAIDLGDHFRFEYKDTRKEWHERVACKVRFTVHFGTKTAGDVSVDVVTNLVPRGNPFRRPLHSPLEIDLGDEHTQVSVWPLEDHTADKIVAMYERHAGRVSTRYKDLVDLVLVALRAELEGASTHEALHSEVSRRKAIGTEVELPSLFTVPDRASWERGYRAQVRTVSALSNRYRTLADCEPLLRRLIDPLLGPTAPGRWKPHEAEWAPAS</sequence>
<reference evidence="1 2" key="1">
    <citation type="submission" date="2016-10" db="EMBL/GenBank/DDBJ databases">
        <authorList>
            <person name="de Groot N.N."/>
        </authorList>
    </citation>
    <scope>NUCLEOTIDE SEQUENCE [LARGE SCALE GENOMIC DNA]</scope>
    <source>
        <strain evidence="1 2">CGMCC 4.5506</strain>
    </source>
</reference>
<gene>
    <name evidence="1" type="ORF">SAMN05421630_1213</name>
</gene>
<dbReference type="GO" id="GO:0016740">
    <property type="term" value="F:transferase activity"/>
    <property type="evidence" value="ECO:0007669"/>
    <property type="project" value="UniProtKB-KW"/>
</dbReference>
<dbReference type="Pfam" id="PF08843">
    <property type="entry name" value="AbiEii"/>
    <property type="match status" value="1"/>
</dbReference>
<dbReference type="STRING" id="530584.SAMN05421630_1213"/>
<organism evidence="1 2">
    <name type="scientific">Prauserella marina</name>
    <dbReference type="NCBI Taxonomy" id="530584"/>
    <lineage>
        <taxon>Bacteria</taxon>
        <taxon>Bacillati</taxon>
        <taxon>Actinomycetota</taxon>
        <taxon>Actinomycetes</taxon>
        <taxon>Pseudonocardiales</taxon>
        <taxon>Pseudonocardiaceae</taxon>
        <taxon>Prauserella</taxon>
    </lineage>
</organism>
<keyword evidence="2" id="KW-1185">Reference proteome</keyword>
<dbReference type="EMBL" id="FMZE01000021">
    <property type="protein sequence ID" value="SDE04300.1"/>
    <property type="molecule type" value="Genomic_DNA"/>
</dbReference>
<proteinExistence type="predicted"/>
<dbReference type="AlphaFoldDB" id="A0A1G6ZP24"/>
<protein>
    <submittedName>
        <fullName evidence="1">Nucleotidyl transferase AbiEii toxin, Type IV TA system</fullName>
    </submittedName>
</protein>
<dbReference type="OrthoDB" id="4084402at2"/>
<dbReference type="InterPro" id="IPR014942">
    <property type="entry name" value="AbiEii"/>
</dbReference>
<evidence type="ECO:0000313" key="1">
    <source>
        <dbReference type="EMBL" id="SDE04300.1"/>
    </source>
</evidence>
<evidence type="ECO:0000313" key="2">
    <source>
        <dbReference type="Proteomes" id="UP000199494"/>
    </source>
</evidence>